<name>A0A5C8G6Q3_9SPIR</name>
<dbReference type="PANTHER" id="PTHR43434:SF1">
    <property type="entry name" value="PHOSPHOGLYCOLATE PHOSPHATASE"/>
    <property type="match status" value="1"/>
</dbReference>
<comment type="pathway">
    <text evidence="2">Organic acid metabolism; glycolate biosynthesis; glycolate from 2-phosphoglycolate: step 1/1.</text>
</comment>
<protein>
    <recommendedName>
        <fullName evidence="4">phosphoglycolate phosphatase</fullName>
        <ecNumber evidence="4">3.1.3.18</ecNumber>
    </recommendedName>
</protein>
<dbReference type="GO" id="GO:0005829">
    <property type="term" value="C:cytosol"/>
    <property type="evidence" value="ECO:0007669"/>
    <property type="project" value="TreeGrafter"/>
</dbReference>
<dbReference type="Pfam" id="PF13419">
    <property type="entry name" value="HAD_2"/>
    <property type="match status" value="1"/>
</dbReference>
<dbReference type="Proteomes" id="UP000322327">
    <property type="component" value="Unassembled WGS sequence"/>
</dbReference>
<proteinExistence type="inferred from homology"/>
<dbReference type="EMBL" id="SAYI01000008">
    <property type="protein sequence ID" value="TXJ57534.1"/>
    <property type="molecule type" value="Genomic_DNA"/>
</dbReference>
<organism evidence="5 6">
    <name type="scientific">Brachyspira aalborgi</name>
    <dbReference type="NCBI Taxonomy" id="29522"/>
    <lineage>
        <taxon>Bacteria</taxon>
        <taxon>Pseudomonadati</taxon>
        <taxon>Spirochaetota</taxon>
        <taxon>Spirochaetia</taxon>
        <taxon>Brachyspirales</taxon>
        <taxon>Brachyspiraceae</taxon>
        <taxon>Brachyspira</taxon>
    </lineage>
</organism>
<dbReference type="Gene3D" id="1.10.150.240">
    <property type="entry name" value="Putative phosphatase, domain 2"/>
    <property type="match status" value="1"/>
</dbReference>
<keyword evidence="5" id="KW-0378">Hydrolase</keyword>
<reference evidence="5 6" key="1">
    <citation type="journal article" date="1992" name="Lakartidningen">
        <title>[Penicillin V and not amoxicillin is the first choice preparation in acute otitis].</title>
        <authorList>
            <person name="Kamme C."/>
            <person name="Lundgren K."/>
            <person name="Prellner K."/>
        </authorList>
    </citation>
    <scope>NUCLEOTIDE SEQUENCE [LARGE SCALE GENOMIC DNA]</scope>
    <source>
        <strain evidence="5 6">PC3053II</strain>
    </source>
</reference>
<dbReference type="SFLD" id="SFLDS00003">
    <property type="entry name" value="Haloacid_Dehalogenase"/>
    <property type="match status" value="1"/>
</dbReference>
<evidence type="ECO:0000256" key="3">
    <source>
        <dbReference type="ARBA" id="ARBA00006171"/>
    </source>
</evidence>
<comment type="similarity">
    <text evidence="3">Belongs to the HAD-like hydrolase superfamily. CbbY/CbbZ/Gph/YieH family.</text>
</comment>
<accession>A0A5C8G6Q3</accession>
<evidence type="ECO:0000256" key="1">
    <source>
        <dbReference type="ARBA" id="ARBA00000830"/>
    </source>
</evidence>
<comment type="caution">
    <text evidence="5">The sequence shown here is derived from an EMBL/GenBank/DDBJ whole genome shotgun (WGS) entry which is preliminary data.</text>
</comment>
<comment type="catalytic activity">
    <reaction evidence="1">
        <text>2-phosphoglycolate + H2O = glycolate + phosphate</text>
        <dbReference type="Rhea" id="RHEA:14369"/>
        <dbReference type="ChEBI" id="CHEBI:15377"/>
        <dbReference type="ChEBI" id="CHEBI:29805"/>
        <dbReference type="ChEBI" id="CHEBI:43474"/>
        <dbReference type="ChEBI" id="CHEBI:58033"/>
        <dbReference type="EC" id="3.1.3.18"/>
    </reaction>
</comment>
<dbReference type="SFLD" id="SFLDG01129">
    <property type="entry name" value="C1.5:_HAD__Beta-PGM__Phosphata"/>
    <property type="match status" value="1"/>
</dbReference>
<dbReference type="GO" id="GO:0008967">
    <property type="term" value="F:phosphoglycolate phosphatase activity"/>
    <property type="evidence" value="ECO:0007669"/>
    <property type="project" value="UniProtKB-EC"/>
</dbReference>
<dbReference type="InterPro" id="IPR036412">
    <property type="entry name" value="HAD-like_sf"/>
</dbReference>
<evidence type="ECO:0000256" key="4">
    <source>
        <dbReference type="ARBA" id="ARBA00013078"/>
    </source>
</evidence>
<dbReference type="InterPro" id="IPR023198">
    <property type="entry name" value="PGP-like_dom2"/>
</dbReference>
<evidence type="ECO:0000256" key="2">
    <source>
        <dbReference type="ARBA" id="ARBA00004818"/>
    </source>
</evidence>
<dbReference type="PANTHER" id="PTHR43434">
    <property type="entry name" value="PHOSPHOGLYCOLATE PHOSPHATASE"/>
    <property type="match status" value="1"/>
</dbReference>
<dbReference type="InterPro" id="IPR050155">
    <property type="entry name" value="HAD-like_hydrolase_sf"/>
</dbReference>
<dbReference type="InterPro" id="IPR023214">
    <property type="entry name" value="HAD_sf"/>
</dbReference>
<evidence type="ECO:0000313" key="5">
    <source>
        <dbReference type="EMBL" id="TXJ57534.1"/>
    </source>
</evidence>
<dbReference type="EC" id="3.1.3.18" evidence="4"/>
<gene>
    <name evidence="5" type="ORF">EPJ76_02100</name>
</gene>
<evidence type="ECO:0000313" key="6">
    <source>
        <dbReference type="Proteomes" id="UP000322327"/>
    </source>
</evidence>
<dbReference type="Gene3D" id="3.40.50.1000">
    <property type="entry name" value="HAD superfamily/HAD-like"/>
    <property type="match status" value="1"/>
</dbReference>
<dbReference type="GO" id="GO:0006281">
    <property type="term" value="P:DNA repair"/>
    <property type="evidence" value="ECO:0007669"/>
    <property type="project" value="TreeGrafter"/>
</dbReference>
<dbReference type="RefSeq" id="WP_147530334.1">
    <property type="nucleotide sequence ID" value="NZ_SAYI01000008.1"/>
</dbReference>
<dbReference type="NCBIfam" id="TIGR01549">
    <property type="entry name" value="HAD-SF-IA-v1"/>
    <property type="match status" value="1"/>
</dbReference>
<dbReference type="SUPFAM" id="SSF56784">
    <property type="entry name" value="HAD-like"/>
    <property type="match status" value="1"/>
</dbReference>
<dbReference type="InterPro" id="IPR006439">
    <property type="entry name" value="HAD-SF_hydro_IA"/>
</dbReference>
<sequence length="230" mass="27183">MQEIKNKIKNIIFDLDGTLIDSIPDIHKSINKSLEYINLPEIPIDNIRKYVGNGAKALIKRTLNFFSDKYDKKYLESLEEKMYNFYIRYYYEHCIDETNLYEGVKDTLKKLFELNIDMFIITNKPNNIAINTAKKLNIFNYFKAIIGDGVYPYRKPDINIWNNLKKDYNLFENETIMVGDGIPDYDFAKNSKLKVLLALYGITDKNILLSLKNDYYINSFYEVYDFVINN</sequence>
<dbReference type="AlphaFoldDB" id="A0A5C8G6Q3"/>
<dbReference type="InterPro" id="IPR041492">
    <property type="entry name" value="HAD_2"/>
</dbReference>